<dbReference type="EMBL" id="JAQSDF010000042">
    <property type="protein sequence ID" value="MDI1231789.1"/>
    <property type="molecule type" value="Genomic_DNA"/>
</dbReference>
<keyword evidence="3" id="KW-1185">Reference proteome</keyword>
<name>A0AA43TIS0_9GAMM</name>
<dbReference type="Pfam" id="PF12323">
    <property type="entry name" value="HTH_OrfB_IS605"/>
    <property type="match status" value="1"/>
</dbReference>
<proteinExistence type="predicted"/>
<evidence type="ECO:0000313" key="2">
    <source>
        <dbReference type="EMBL" id="MDI1231789.1"/>
    </source>
</evidence>
<reference evidence="2" key="1">
    <citation type="submission" date="2023-01" db="EMBL/GenBank/DDBJ databases">
        <title>Biogeochemical cycle of methane in antarctic sediments.</title>
        <authorList>
            <person name="Roldan D.M."/>
            <person name="Menes R.J."/>
        </authorList>
    </citation>
    <scope>NUCLEOTIDE SEQUENCE [LARGE SCALE GENOMIC DNA]</scope>
    <source>
        <strain evidence="2">K-2018 MAG008</strain>
    </source>
</reference>
<dbReference type="InterPro" id="IPR021027">
    <property type="entry name" value="Transposase_put_HTH"/>
</dbReference>
<accession>A0AA43TIS0</accession>
<gene>
    <name evidence="2" type="ORF">PSU93_11630</name>
</gene>
<feature type="domain" description="Transposase putative helix-turn-helix" evidence="1">
    <location>
        <begin position="2"/>
        <end position="42"/>
    </location>
</feature>
<dbReference type="AlphaFoldDB" id="A0AA43TIS0"/>
<evidence type="ECO:0000259" key="1">
    <source>
        <dbReference type="Pfam" id="PF12323"/>
    </source>
</evidence>
<organism evidence="2 3">
    <name type="scientific">Candidatus Methylobacter titanis</name>
    <dbReference type="NCBI Taxonomy" id="3053457"/>
    <lineage>
        <taxon>Bacteria</taxon>
        <taxon>Pseudomonadati</taxon>
        <taxon>Pseudomonadota</taxon>
        <taxon>Gammaproteobacteria</taxon>
        <taxon>Methylococcales</taxon>
        <taxon>Methylococcaceae</taxon>
        <taxon>Methylobacter</taxon>
    </lineage>
</organism>
<comment type="caution">
    <text evidence="2">The sequence shown here is derived from an EMBL/GenBank/DDBJ whole genome shotgun (WGS) entry which is preliminary data.</text>
</comment>
<dbReference type="Proteomes" id="UP001160519">
    <property type="component" value="Unassembled WGS sequence"/>
</dbReference>
<evidence type="ECO:0000313" key="3">
    <source>
        <dbReference type="Proteomes" id="UP001160519"/>
    </source>
</evidence>
<protein>
    <submittedName>
        <fullName evidence="2">Helix-turn-helix domain-containing protein</fullName>
    </submittedName>
</protein>
<sequence length="66" mass="7625">MKSYQFRFYPTAPQAEQLAREFGCARFVWNQGLIRREYAFQQWGVSLSSAYDISSQITGLKKTGIP</sequence>